<comment type="caution">
    <text evidence="8">The sequence shown here is derived from an EMBL/GenBank/DDBJ whole genome shotgun (WGS) entry which is preliminary data.</text>
</comment>
<evidence type="ECO:0000256" key="3">
    <source>
        <dbReference type="ARBA" id="ARBA00023239"/>
    </source>
</evidence>
<dbReference type="InterPro" id="IPR015422">
    <property type="entry name" value="PyrdxlP-dep_Trfase_small"/>
</dbReference>
<dbReference type="Pfam" id="PF00282">
    <property type="entry name" value="Pyridoxal_deC"/>
    <property type="match status" value="1"/>
</dbReference>
<evidence type="ECO:0000256" key="7">
    <source>
        <dbReference type="SAM" id="MobiDB-lite"/>
    </source>
</evidence>
<evidence type="ECO:0000256" key="4">
    <source>
        <dbReference type="ARBA" id="ARBA00038302"/>
    </source>
</evidence>
<dbReference type="Gene3D" id="3.90.1150.10">
    <property type="entry name" value="Aspartate Aminotransferase, domain 1"/>
    <property type="match status" value="1"/>
</dbReference>
<dbReference type="InterPro" id="IPR015424">
    <property type="entry name" value="PyrdxlP-dep_Trfase"/>
</dbReference>
<evidence type="ECO:0000313" key="8">
    <source>
        <dbReference type="EMBL" id="GIH73645.1"/>
    </source>
</evidence>
<dbReference type="Gene3D" id="3.40.640.10">
    <property type="entry name" value="Type I PLP-dependent aspartate aminotransferase-like (Major domain)"/>
    <property type="match status" value="1"/>
</dbReference>
<evidence type="ECO:0000256" key="2">
    <source>
        <dbReference type="ARBA" id="ARBA00022898"/>
    </source>
</evidence>
<dbReference type="PANTHER" id="PTHR42735:SF6">
    <property type="entry name" value="SPHINGOSINE-1-PHOSPHATE LYASE 1"/>
    <property type="match status" value="1"/>
</dbReference>
<dbReference type="GO" id="GO:0004058">
    <property type="term" value="F:aromatic-L-amino-acid decarboxylase activity"/>
    <property type="evidence" value="ECO:0007669"/>
    <property type="project" value="UniProtKB-ARBA"/>
</dbReference>
<gene>
    <name evidence="8" type="ORF">Plo01_00740</name>
</gene>
<dbReference type="EMBL" id="BOOH01000001">
    <property type="protein sequence ID" value="GIH73645.1"/>
    <property type="molecule type" value="Genomic_DNA"/>
</dbReference>
<dbReference type="Proteomes" id="UP000616724">
    <property type="component" value="Unassembled WGS sequence"/>
</dbReference>
<organism evidence="8 9">
    <name type="scientific">Planobispora longispora</name>
    <dbReference type="NCBI Taxonomy" id="28887"/>
    <lineage>
        <taxon>Bacteria</taxon>
        <taxon>Bacillati</taxon>
        <taxon>Actinomycetota</taxon>
        <taxon>Actinomycetes</taxon>
        <taxon>Streptosporangiales</taxon>
        <taxon>Streptosporangiaceae</taxon>
        <taxon>Planobispora</taxon>
    </lineage>
</organism>
<accession>A0A8J3RF90</accession>
<dbReference type="GO" id="GO:0019752">
    <property type="term" value="P:carboxylic acid metabolic process"/>
    <property type="evidence" value="ECO:0007669"/>
    <property type="project" value="InterPro"/>
</dbReference>
<keyword evidence="8" id="KW-0032">Aminotransferase</keyword>
<evidence type="ECO:0000313" key="9">
    <source>
        <dbReference type="Proteomes" id="UP000616724"/>
    </source>
</evidence>
<comment type="cofactor">
    <cofactor evidence="1 5 6">
        <name>pyridoxal 5'-phosphate</name>
        <dbReference type="ChEBI" id="CHEBI:597326"/>
    </cofactor>
</comment>
<evidence type="ECO:0000256" key="1">
    <source>
        <dbReference type="ARBA" id="ARBA00001933"/>
    </source>
</evidence>
<proteinExistence type="inferred from homology"/>
<dbReference type="InterPro" id="IPR002129">
    <property type="entry name" value="PyrdxlP-dep_de-COase"/>
</dbReference>
<dbReference type="GO" id="GO:0030170">
    <property type="term" value="F:pyridoxal phosphate binding"/>
    <property type="evidence" value="ECO:0007669"/>
    <property type="project" value="InterPro"/>
</dbReference>
<feature type="region of interest" description="Disordered" evidence="7">
    <location>
        <begin position="21"/>
        <end position="64"/>
    </location>
</feature>
<protein>
    <submittedName>
        <fullName evidence="8">Aspartate aminotransferase family protein</fullName>
    </submittedName>
</protein>
<dbReference type="GO" id="GO:0008483">
    <property type="term" value="F:transaminase activity"/>
    <property type="evidence" value="ECO:0007669"/>
    <property type="project" value="UniProtKB-KW"/>
</dbReference>
<evidence type="ECO:0000256" key="6">
    <source>
        <dbReference type="RuleBase" id="RU000382"/>
    </source>
</evidence>
<feature type="modified residue" description="N6-(pyridoxal phosphate)lysine" evidence="5">
    <location>
        <position position="292"/>
    </location>
</feature>
<name>A0A8J3RF90_9ACTN</name>
<evidence type="ECO:0000256" key="5">
    <source>
        <dbReference type="PIRSR" id="PIRSR602129-50"/>
    </source>
</evidence>
<sequence length="528" mass="55195">MSRPDARYAYAYAVCAEPPAGLSRGRPEVIDWPGRAASSGPPSPRGPREPYVRRSSMNLPDKGRDTGELLAEIARMKEADLPVRGGKVTAYVYDTGRPEVHEAAARAYAEMLEVNTLDPTAFPSVVEMERQVVGAVADLLGGGTGIFTSGGTESIMLAVKAARDSRPVAGRPRMVVPVTAHPAFHKAAHYLGVAVDAAPVDPVTFRADAAATEAAITDDTVLVVVSAPSYPQGVVDPVGRIAGSAAARGVLCHVDACVGGWLLPWLREAGAEVPPFDLSVPGVTSLSCDLHKFGYSPKGASVVLFADPALRRAAYFASASWPGYTVINATVQSSKSAGPLGGAWATLQALGREGYLELGRATLAAAHRLREGVAAVPGLRLLGAPESSLVAFASDEIDVFTLSDEARRRGWFLQPQLSYAGIPANIHVTVTGVTLRGVEAMLQVIAESAAAARERGPVRLPEGLVELVAGLDLEALDDAAFGELAASVGVDLNGSGQPEMAVVNAVLDALPADRREAVLIRFLSVIYS</sequence>
<dbReference type="AlphaFoldDB" id="A0A8J3RF90"/>
<keyword evidence="2 5" id="KW-0663">Pyridoxal phosphate</keyword>
<dbReference type="InterPro" id="IPR050477">
    <property type="entry name" value="GrpII_AminoAcid_Decarb"/>
</dbReference>
<keyword evidence="9" id="KW-1185">Reference proteome</keyword>
<reference evidence="8 9" key="1">
    <citation type="submission" date="2021-01" db="EMBL/GenBank/DDBJ databases">
        <title>Whole genome shotgun sequence of Planobispora longispora NBRC 13918.</title>
        <authorList>
            <person name="Komaki H."/>
            <person name="Tamura T."/>
        </authorList>
    </citation>
    <scope>NUCLEOTIDE SEQUENCE [LARGE SCALE GENOMIC DNA]</scope>
    <source>
        <strain evidence="8 9">NBRC 13918</strain>
    </source>
</reference>
<keyword evidence="3 6" id="KW-0456">Lyase</keyword>
<dbReference type="InterPro" id="IPR015421">
    <property type="entry name" value="PyrdxlP-dep_Trfase_major"/>
</dbReference>
<dbReference type="SUPFAM" id="SSF53383">
    <property type="entry name" value="PLP-dependent transferases"/>
    <property type="match status" value="1"/>
</dbReference>
<dbReference type="PANTHER" id="PTHR42735">
    <property type="match status" value="1"/>
</dbReference>
<keyword evidence="8" id="KW-0808">Transferase</keyword>
<comment type="similarity">
    <text evidence="4">Belongs to the group II decarboxylase family. Sphingosine-1-phosphate lyase subfamily.</text>
</comment>